<name>A0A919MMG6_9ACTN</name>
<dbReference type="GO" id="GO:0016491">
    <property type="term" value="F:oxidoreductase activity"/>
    <property type="evidence" value="ECO:0007669"/>
    <property type="project" value="UniProtKB-KW"/>
</dbReference>
<keyword evidence="1" id="KW-0560">Oxidoreductase</keyword>
<evidence type="ECO:0000256" key="1">
    <source>
        <dbReference type="ARBA" id="ARBA00023002"/>
    </source>
</evidence>
<gene>
    <name evidence="3" type="ORF">Ani05nite_09220</name>
</gene>
<evidence type="ECO:0000313" key="4">
    <source>
        <dbReference type="Proteomes" id="UP000647172"/>
    </source>
</evidence>
<accession>A0A919MMG6</accession>
<feature type="domain" description="FAD-binding" evidence="2">
    <location>
        <begin position="5"/>
        <end position="353"/>
    </location>
</feature>
<protein>
    <recommendedName>
        <fullName evidence="2">FAD-binding domain-containing protein</fullName>
    </recommendedName>
</protein>
<reference evidence="3" key="1">
    <citation type="submission" date="2021-01" db="EMBL/GenBank/DDBJ databases">
        <title>Whole genome shotgun sequence of Actinoplanes nipponensis NBRC 14063.</title>
        <authorList>
            <person name="Komaki H."/>
            <person name="Tamura T."/>
        </authorList>
    </citation>
    <scope>NUCLEOTIDE SEQUENCE</scope>
    <source>
        <strain evidence="3">NBRC 14063</strain>
    </source>
</reference>
<proteinExistence type="predicted"/>
<dbReference type="SUPFAM" id="SSF51905">
    <property type="entry name" value="FAD/NAD(P)-binding domain"/>
    <property type="match status" value="1"/>
</dbReference>
<comment type="caution">
    <text evidence="3">The sequence shown here is derived from an EMBL/GenBank/DDBJ whole genome shotgun (WGS) entry which is preliminary data.</text>
</comment>
<dbReference type="PANTHER" id="PTHR43476:SF5">
    <property type="entry name" value="FAD-DEPENDENT MONOOXYGENASE"/>
    <property type="match status" value="1"/>
</dbReference>
<evidence type="ECO:0000313" key="3">
    <source>
        <dbReference type="EMBL" id="GIE47388.1"/>
    </source>
</evidence>
<dbReference type="RefSeq" id="WP_203765415.1">
    <property type="nucleotide sequence ID" value="NZ_BOMQ01000011.1"/>
</dbReference>
<dbReference type="GO" id="GO:0071949">
    <property type="term" value="F:FAD binding"/>
    <property type="evidence" value="ECO:0007669"/>
    <property type="project" value="InterPro"/>
</dbReference>
<sequence>MREIRTDVCVVGGGPAGLTLALLLVRSGVAVTVVEKARSLDREYRGEILQPGGLRILDQAGVLAGARSRGGYELTRFQLIDGDRPVLDMDYRRLPAPHNYLLSIPQRHVLSELGDRCAEHDTFRMLAGHRLSALLRAGDSGPVRGVVADDGRERVAVRAAVVVGADGRYSKTRALAGIANRRHDVFDLDICWFKLPWDGAPTGRVRIFRAPSNPALAYDSFPGCLQIGWTVPHGGYRAVAARGIRHVKAQIQASIPEYADLVGRHIHALSDLTLLDVFGARASRWSDAGLVLIGDAAHTHSPLGAQGINLAVQDAALLHPMLLAALSDGDVSAARLGEFERTRRRDINGVMRFQTLQSKGMFSGGGLAGFLRPRVARVLMHTPVGTRITRHVTLGNPRIRVAAG</sequence>
<dbReference type="InterPro" id="IPR002938">
    <property type="entry name" value="FAD-bd"/>
</dbReference>
<organism evidence="3 4">
    <name type="scientific">Actinoplanes nipponensis</name>
    <dbReference type="NCBI Taxonomy" id="135950"/>
    <lineage>
        <taxon>Bacteria</taxon>
        <taxon>Bacillati</taxon>
        <taxon>Actinomycetota</taxon>
        <taxon>Actinomycetes</taxon>
        <taxon>Micromonosporales</taxon>
        <taxon>Micromonosporaceae</taxon>
        <taxon>Actinoplanes</taxon>
    </lineage>
</organism>
<dbReference type="Pfam" id="PF01494">
    <property type="entry name" value="FAD_binding_3"/>
    <property type="match status" value="1"/>
</dbReference>
<dbReference type="InterPro" id="IPR036188">
    <property type="entry name" value="FAD/NAD-bd_sf"/>
</dbReference>
<dbReference type="Proteomes" id="UP000647172">
    <property type="component" value="Unassembled WGS sequence"/>
</dbReference>
<dbReference type="EMBL" id="BOMQ01000011">
    <property type="protein sequence ID" value="GIE47388.1"/>
    <property type="molecule type" value="Genomic_DNA"/>
</dbReference>
<evidence type="ECO:0000259" key="2">
    <source>
        <dbReference type="Pfam" id="PF01494"/>
    </source>
</evidence>
<dbReference type="Gene3D" id="3.50.50.60">
    <property type="entry name" value="FAD/NAD(P)-binding domain"/>
    <property type="match status" value="2"/>
</dbReference>
<dbReference type="InterPro" id="IPR050631">
    <property type="entry name" value="PheA/TfdB_FAD_monoxygenase"/>
</dbReference>
<dbReference type="PANTHER" id="PTHR43476">
    <property type="entry name" value="3-(3-HYDROXY-PHENYL)PROPIONATE/3-HYDROXYCINNAMIC ACID HYDROXYLASE"/>
    <property type="match status" value="1"/>
</dbReference>
<keyword evidence="4" id="KW-1185">Reference proteome</keyword>
<dbReference type="PRINTS" id="PR00420">
    <property type="entry name" value="RNGMNOXGNASE"/>
</dbReference>
<dbReference type="AlphaFoldDB" id="A0A919MMG6"/>